<feature type="region of interest" description="Disordered" evidence="1">
    <location>
        <begin position="1"/>
        <end position="30"/>
    </location>
</feature>
<organism evidence="2 3">
    <name type="scientific">Trichonephila inaurata madagascariensis</name>
    <dbReference type="NCBI Taxonomy" id="2747483"/>
    <lineage>
        <taxon>Eukaryota</taxon>
        <taxon>Metazoa</taxon>
        <taxon>Ecdysozoa</taxon>
        <taxon>Arthropoda</taxon>
        <taxon>Chelicerata</taxon>
        <taxon>Arachnida</taxon>
        <taxon>Araneae</taxon>
        <taxon>Araneomorphae</taxon>
        <taxon>Entelegynae</taxon>
        <taxon>Araneoidea</taxon>
        <taxon>Nephilidae</taxon>
        <taxon>Trichonephila</taxon>
        <taxon>Trichonephila inaurata</taxon>
    </lineage>
</organism>
<dbReference type="AlphaFoldDB" id="A0A8X6JKI4"/>
<evidence type="ECO:0000256" key="1">
    <source>
        <dbReference type="SAM" id="MobiDB-lite"/>
    </source>
</evidence>
<gene>
    <name evidence="2" type="ORF">TNIN_264421</name>
</gene>
<reference evidence="2" key="1">
    <citation type="submission" date="2020-08" db="EMBL/GenBank/DDBJ databases">
        <title>Multicomponent nature underlies the extraordinary mechanical properties of spider dragline silk.</title>
        <authorList>
            <person name="Kono N."/>
            <person name="Nakamura H."/>
            <person name="Mori M."/>
            <person name="Yoshida Y."/>
            <person name="Ohtoshi R."/>
            <person name="Malay A.D."/>
            <person name="Moran D.A.P."/>
            <person name="Tomita M."/>
            <person name="Numata K."/>
            <person name="Arakawa K."/>
        </authorList>
    </citation>
    <scope>NUCLEOTIDE SEQUENCE</scope>
</reference>
<proteinExistence type="predicted"/>
<name>A0A8X6JKI4_9ARAC</name>
<evidence type="ECO:0000313" key="3">
    <source>
        <dbReference type="Proteomes" id="UP000886998"/>
    </source>
</evidence>
<protein>
    <submittedName>
        <fullName evidence="2">Uncharacterized protein</fullName>
    </submittedName>
</protein>
<sequence>MAHKPLQVRPCFLLHGPPPSKSANTTTDVPRKSLGTPCFLTHRGLERIKGIQFTNRTFRAESFYVTLSCRTNPQGKWWNWNGIQSRESGSVQKKE</sequence>
<comment type="caution">
    <text evidence="2">The sequence shown here is derived from an EMBL/GenBank/DDBJ whole genome shotgun (WGS) entry which is preliminary data.</text>
</comment>
<dbReference type="Proteomes" id="UP000886998">
    <property type="component" value="Unassembled WGS sequence"/>
</dbReference>
<evidence type="ECO:0000313" key="2">
    <source>
        <dbReference type="EMBL" id="GFS39061.1"/>
    </source>
</evidence>
<accession>A0A8X6JKI4</accession>
<dbReference type="EMBL" id="BMAV01025170">
    <property type="protein sequence ID" value="GFS39061.1"/>
    <property type="molecule type" value="Genomic_DNA"/>
</dbReference>
<keyword evidence="3" id="KW-1185">Reference proteome</keyword>